<keyword evidence="4" id="KW-1185">Reference proteome</keyword>
<accession>A0ABU3QBX2</accession>
<name>A0ABU3QBX2_9SPHN</name>
<keyword evidence="2" id="KW-1133">Transmembrane helix</keyword>
<evidence type="ECO:0000313" key="4">
    <source>
        <dbReference type="Proteomes" id="UP001259572"/>
    </source>
</evidence>
<feature type="compositionally biased region" description="Low complexity" evidence="1">
    <location>
        <begin position="23"/>
        <end position="32"/>
    </location>
</feature>
<gene>
    <name evidence="3" type="ORF">RQX22_18140</name>
</gene>
<feature type="region of interest" description="Disordered" evidence="1">
    <location>
        <begin position="1"/>
        <end position="44"/>
    </location>
</feature>
<evidence type="ECO:0000256" key="1">
    <source>
        <dbReference type="SAM" id="MobiDB-lite"/>
    </source>
</evidence>
<evidence type="ECO:0000256" key="2">
    <source>
        <dbReference type="SAM" id="Phobius"/>
    </source>
</evidence>
<keyword evidence="2" id="KW-0472">Membrane</keyword>
<reference evidence="3 4" key="1">
    <citation type="submission" date="2023-05" db="EMBL/GenBank/DDBJ databases">
        <authorList>
            <person name="Guo Y."/>
        </authorList>
    </citation>
    <scope>NUCLEOTIDE SEQUENCE [LARGE SCALE GENOMIC DNA]</scope>
    <source>
        <strain evidence="3 4">GR2756</strain>
    </source>
</reference>
<evidence type="ECO:0000313" key="3">
    <source>
        <dbReference type="EMBL" id="MDT9600884.1"/>
    </source>
</evidence>
<feature type="transmembrane region" description="Helical" evidence="2">
    <location>
        <begin position="51"/>
        <end position="68"/>
    </location>
</feature>
<organism evidence="3 4">
    <name type="scientific">Sphingosinicella rhizophila</name>
    <dbReference type="NCBI Taxonomy" id="3050082"/>
    <lineage>
        <taxon>Bacteria</taxon>
        <taxon>Pseudomonadati</taxon>
        <taxon>Pseudomonadota</taxon>
        <taxon>Alphaproteobacteria</taxon>
        <taxon>Sphingomonadales</taxon>
        <taxon>Sphingosinicellaceae</taxon>
        <taxon>Sphingosinicella</taxon>
    </lineage>
</organism>
<protein>
    <submittedName>
        <fullName evidence="3">Uncharacterized protein</fullName>
    </submittedName>
</protein>
<sequence length="69" mass="7494">MTNPPTDRPEEAPLNPALKSRTDTTYNTSTTTPAPFDTASAKEGEGKGWPIIWLVVTLICVALAIYFIV</sequence>
<dbReference type="EMBL" id="JAVUPU010000013">
    <property type="protein sequence ID" value="MDT9600884.1"/>
    <property type="molecule type" value="Genomic_DNA"/>
</dbReference>
<keyword evidence="2" id="KW-0812">Transmembrane</keyword>
<dbReference type="RefSeq" id="WP_315728437.1">
    <property type="nucleotide sequence ID" value="NZ_JAVUPU010000013.1"/>
</dbReference>
<dbReference type="Proteomes" id="UP001259572">
    <property type="component" value="Unassembled WGS sequence"/>
</dbReference>
<proteinExistence type="predicted"/>
<comment type="caution">
    <text evidence="3">The sequence shown here is derived from an EMBL/GenBank/DDBJ whole genome shotgun (WGS) entry which is preliminary data.</text>
</comment>